<sequence>MNALLLIGAAVMIWLFSKIRAGQMIDFSFGMPVQFRVQSGYLVFVQPVELINQTNTAVTLQQVNLDFRATGGARLGSAYLGGFYRLPGLGRITIPVEVRTNLIDLIRAFPDLRNQYQGRKIDIRYVGTIRAEGVTLPIDERFEMPFNFLIPS</sequence>
<dbReference type="SUPFAM" id="SSF117070">
    <property type="entry name" value="LEA14-like"/>
    <property type="match status" value="1"/>
</dbReference>
<protein>
    <recommendedName>
        <fullName evidence="3">Late embryogenesis abundant protein LEA-2 subgroup domain-containing protein</fullName>
    </recommendedName>
</protein>
<proteinExistence type="predicted"/>
<organism evidence="1 2">
    <name type="scientific">Rudanella paleaurantiibacter</name>
    <dbReference type="NCBI Taxonomy" id="2614655"/>
    <lineage>
        <taxon>Bacteria</taxon>
        <taxon>Pseudomonadati</taxon>
        <taxon>Bacteroidota</taxon>
        <taxon>Cytophagia</taxon>
        <taxon>Cytophagales</taxon>
        <taxon>Cytophagaceae</taxon>
        <taxon>Rudanella</taxon>
    </lineage>
</organism>
<keyword evidence="2" id="KW-1185">Reference proteome</keyword>
<evidence type="ECO:0000313" key="1">
    <source>
        <dbReference type="EMBL" id="KAB7728432.1"/>
    </source>
</evidence>
<name>A0A7J5TW19_9BACT</name>
<accession>A0A7J5TW19</accession>
<gene>
    <name evidence="1" type="ORF">F5984_18855</name>
</gene>
<reference evidence="1 2" key="1">
    <citation type="submission" date="2019-10" db="EMBL/GenBank/DDBJ databases">
        <title>Rudanella paleaurantiibacter sp. nov., isolated from sludge.</title>
        <authorList>
            <person name="Xu S.Q."/>
        </authorList>
    </citation>
    <scope>NUCLEOTIDE SEQUENCE [LARGE SCALE GENOMIC DNA]</scope>
    <source>
        <strain evidence="1 2">HX-22-17</strain>
    </source>
</reference>
<dbReference type="Proteomes" id="UP000488299">
    <property type="component" value="Unassembled WGS sequence"/>
</dbReference>
<evidence type="ECO:0008006" key="3">
    <source>
        <dbReference type="Google" id="ProtNLM"/>
    </source>
</evidence>
<dbReference type="EMBL" id="WELI01000008">
    <property type="protein sequence ID" value="KAB7728432.1"/>
    <property type="molecule type" value="Genomic_DNA"/>
</dbReference>
<dbReference type="Gene3D" id="2.60.40.1820">
    <property type="match status" value="1"/>
</dbReference>
<comment type="caution">
    <text evidence="1">The sequence shown here is derived from an EMBL/GenBank/DDBJ whole genome shotgun (WGS) entry which is preliminary data.</text>
</comment>
<evidence type="ECO:0000313" key="2">
    <source>
        <dbReference type="Proteomes" id="UP000488299"/>
    </source>
</evidence>
<dbReference type="RefSeq" id="WP_152125781.1">
    <property type="nucleotide sequence ID" value="NZ_WELI01000008.1"/>
</dbReference>
<dbReference type="AlphaFoldDB" id="A0A7J5TW19"/>